<protein>
    <submittedName>
        <fullName evidence="1">Uncharacterized protein</fullName>
    </submittedName>
</protein>
<keyword evidence="2" id="KW-1185">Reference proteome</keyword>
<gene>
    <name evidence="1" type="ORF">PBV87_07455</name>
</gene>
<reference evidence="1" key="1">
    <citation type="journal article" date="2023" name="Int. J. Syst. Evol. Microbiol.">
        <title>&lt;i&gt;Holtiella tumoricola&lt;/i&gt; gen. nov. sp. nov., isolated from a human clinical sample.</title>
        <authorList>
            <person name="Allen-Vercoe E."/>
            <person name="Daigneault M.C."/>
            <person name="Vancuren S.J."/>
            <person name="Cochrane K."/>
            <person name="O'Neal L.L."/>
            <person name="Sankaranarayanan K."/>
            <person name="Lawson P.A."/>
        </authorList>
    </citation>
    <scope>NUCLEOTIDE SEQUENCE</scope>
    <source>
        <strain evidence="1">CC70A</strain>
    </source>
</reference>
<evidence type="ECO:0000313" key="2">
    <source>
        <dbReference type="Proteomes" id="UP001169242"/>
    </source>
</evidence>
<name>A0AA42J0C3_9FIRM</name>
<dbReference type="EMBL" id="JAQIFT010000032">
    <property type="protein sequence ID" value="MDA3731315.1"/>
    <property type="molecule type" value="Genomic_DNA"/>
</dbReference>
<sequence>MIYINCPLKQDYIIDLLENNNGDIHYKFVTKVGMKMQFEVDTTDLDAAIATAKSLIKSTEVGSVLYFQVTK</sequence>
<dbReference type="Proteomes" id="UP001169242">
    <property type="component" value="Unassembled WGS sequence"/>
</dbReference>
<proteinExistence type="predicted"/>
<evidence type="ECO:0000313" key="1">
    <source>
        <dbReference type="EMBL" id="MDA3731315.1"/>
    </source>
</evidence>
<accession>A0AA42J0C3</accession>
<comment type="caution">
    <text evidence="1">The sequence shown here is derived from an EMBL/GenBank/DDBJ whole genome shotgun (WGS) entry which is preliminary data.</text>
</comment>
<dbReference type="RefSeq" id="WP_053982533.1">
    <property type="nucleotide sequence ID" value="NZ_JAQIFT010000032.1"/>
</dbReference>
<dbReference type="AlphaFoldDB" id="A0AA42J0C3"/>
<organism evidence="1 2">
    <name type="scientific">Holtiella tumoricola</name>
    <dbReference type="NCBI Taxonomy" id="3018743"/>
    <lineage>
        <taxon>Bacteria</taxon>
        <taxon>Bacillati</taxon>
        <taxon>Bacillota</taxon>
        <taxon>Clostridia</taxon>
        <taxon>Lachnospirales</taxon>
        <taxon>Cellulosilyticaceae</taxon>
        <taxon>Holtiella</taxon>
    </lineage>
</organism>